<reference evidence="2 3" key="1">
    <citation type="submission" date="2011-05" db="EMBL/GenBank/DDBJ databases">
        <title>Whole genome sequence of Microlunatus phosphovorus NM-1.</title>
        <authorList>
            <person name="Hosoyama A."/>
            <person name="Sasaki K."/>
            <person name="Harada T."/>
            <person name="Igarashi R."/>
            <person name="Kawakoshi A."/>
            <person name="Sasagawa M."/>
            <person name="Fukada J."/>
            <person name="Nakamura S."/>
            <person name="Katano Y."/>
            <person name="Hanada S."/>
            <person name="Kamagata Y."/>
            <person name="Nakamura N."/>
            <person name="Yamazaki S."/>
            <person name="Fujita N."/>
        </authorList>
    </citation>
    <scope>NUCLEOTIDE SEQUENCE [LARGE SCALE GENOMIC DNA]</scope>
    <source>
        <strain evidence="3">ATCC 700054 / DSM 10555 / JCM 9379 / NBRC 101784 / NCIMB 13414 / VKM Ac-1990 / NM-1</strain>
    </source>
</reference>
<dbReference type="HOGENOM" id="CLU_1223584_0_0_11"/>
<organism evidence="2 3">
    <name type="scientific">Microlunatus phosphovorus (strain ATCC 700054 / DSM 10555 / JCM 9379 / NBRC 101784 / NCIMB 13414 / VKM Ac-1990 / NM-1)</name>
    <dbReference type="NCBI Taxonomy" id="1032480"/>
    <lineage>
        <taxon>Bacteria</taxon>
        <taxon>Bacillati</taxon>
        <taxon>Actinomycetota</taxon>
        <taxon>Actinomycetes</taxon>
        <taxon>Propionibacteriales</taxon>
        <taxon>Propionibacteriaceae</taxon>
        <taxon>Microlunatus</taxon>
    </lineage>
</organism>
<evidence type="ECO:0000256" key="1">
    <source>
        <dbReference type="SAM" id="MobiDB-lite"/>
    </source>
</evidence>
<keyword evidence="3" id="KW-1185">Reference proteome</keyword>
<accession>F5XTG0</accession>
<proteinExistence type="predicted"/>
<gene>
    <name evidence="2" type="ordered locus">MLP_20180</name>
</gene>
<feature type="compositionally biased region" description="Basic and acidic residues" evidence="1">
    <location>
        <begin position="122"/>
        <end position="138"/>
    </location>
</feature>
<name>F5XTG0_MICPN</name>
<evidence type="ECO:0000313" key="2">
    <source>
        <dbReference type="EMBL" id="BAK35032.1"/>
    </source>
</evidence>
<feature type="compositionally biased region" description="Basic and acidic residues" evidence="1">
    <location>
        <begin position="196"/>
        <end position="210"/>
    </location>
</feature>
<dbReference type="Proteomes" id="UP000007947">
    <property type="component" value="Chromosome"/>
</dbReference>
<evidence type="ECO:0000313" key="3">
    <source>
        <dbReference type="Proteomes" id="UP000007947"/>
    </source>
</evidence>
<dbReference type="EMBL" id="AP012204">
    <property type="protein sequence ID" value="BAK35032.1"/>
    <property type="molecule type" value="Genomic_DNA"/>
</dbReference>
<protein>
    <submittedName>
        <fullName evidence="2">Uncharacterized protein</fullName>
    </submittedName>
</protein>
<feature type="region of interest" description="Disordered" evidence="1">
    <location>
        <begin position="174"/>
        <end position="215"/>
    </location>
</feature>
<sequence length="226" mass="23538">MVSGAAGFRRAGAGVGAPVAGYDGSVSHREGAATGEIADLRCVCAFSAQAAPFRGGPFGATLGDDARCRNTPAYASRRRAKNDRESSGRPVRLAPAGQERPGVEGKVGTFCARGPRTTGSRGEGRYVLRPRAKNDRESSGGSVRFAPAGQERPGVERRVGTFCARGHRWSAAGRDLGPFCAAGTPGSDKNPARTKPGSDKPGSDKPRTDCPKGQILAAIRSFRLRA</sequence>
<feature type="region of interest" description="Disordered" evidence="1">
    <location>
        <begin position="73"/>
        <end position="154"/>
    </location>
</feature>
<dbReference type="AlphaFoldDB" id="F5XTG0"/>
<dbReference type="STRING" id="1032480.MLP_20180"/>
<dbReference type="KEGG" id="mph:MLP_20180"/>